<reference evidence="2" key="1">
    <citation type="journal article" date="2019" name="MBio">
        <title>Comparative genomics for the elucidation of multidrug resistance (MDR) in Candida lusitaniae.</title>
        <authorList>
            <person name="Kannan A."/>
            <person name="Asner S.A."/>
            <person name="Trachsel E."/>
            <person name="Kelly S."/>
            <person name="Parker J."/>
            <person name="Sanglard D."/>
        </authorList>
    </citation>
    <scope>NUCLEOTIDE SEQUENCE [LARGE SCALE GENOMIC DNA]</scope>
    <source>
        <strain evidence="2">P1</strain>
    </source>
</reference>
<protein>
    <submittedName>
        <fullName evidence="1">Uncharacterized protein</fullName>
    </submittedName>
</protein>
<name>A0ACD0WSW6_CLALS</name>
<dbReference type="EMBL" id="CP038490">
    <property type="protein sequence ID" value="QFZ30142.1"/>
    <property type="molecule type" value="Genomic_DNA"/>
</dbReference>
<organism evidence="1 2">
    <name type="scientific">Clavispora lusitaniae</name>
    <name type="common">Candida lusitaniae</name>
    <dbReference type="NCBI Taxonomy" id="36911"/>
    <lineage>
        <taxon>Eukaryota</taxon>
        <taxon>Fungi</taxon>
        <taxon>Dikarya</taxon>
        <taxon>Ascomycota</taxon>
        <taxon>Saccharomycotina</taxon>
        <taxon>Pichiomycetes</taxon>
        <taxon>Metschnikowiaceae</taxon>
        <taxon>Clavispora</taxon>
    </lineage>
</organism>
<evidence type="ECO:0000313" key="2">
    <source>
        <dbReference type="Proteomes" id="UP000326582"/>
    </source>
</evidence>
<gene>
    <name evidence="1" type="ORF">EJF14_70214</name>
</gene>
<accession>A0ACD0WSW6</accession>
<proteinExistence type="predicted"/>
<keyword evidence="2" id="KW-1185">Reference proteome</keyword>
<evidence type="ECO:0000313" key="1">
    <source>
        <dbReference type="EMBL" id="QFZ30142.1"/>
    </source>
</evidence>
<dbReference type="Proteomes" id="UP000326582">
    <property type="component" value="Chromosome 7"/>
</dbReference>
<sequence length="472" mass="53722">MSNFFLRSRNCSTEETYYARIQFSQSSNQKSNIKSEIKHHFLQYHFLQYQFIKLLSFHFITMYFRNSCIRAPVPPHTTPTATRASPTSSPTTTTFFPMFRTLRRPVFVRFTSSSTFAYVTSAADLARGIKDHILSGPNVSADTVLAALKACRQLQAEGREPSKTVQRHVESILACEHVPFDASLLKRALLLRFSPSTAVRVLQLYQRRNPKAAVELETALIPFRGALFDADLQNALRITDLTTGHPNYIARKQQTLRRGVYQFAATAIGITLFSKVGVQQVIDMGWLSPVWKHLSAVNAMLLTYLANSSFFVTIVRFGRQLSTAGGDFLTWQKGTFYTHWYRHADEMSMCARIMETDLRLNGGLENSPDLVAELCRKDDNVSAHHTLRPGLTRDGHKVRLLEPRDNLEHLKMQAYWMSGGDGFEWVEPDQDPAEIVWRNHLASLQKPVLQASDTRSLKWAEDLITSRDTKDI</sequence>